<accession>A0A917KFL6</accession>
<evidence type="ECO:0000313" key="3">
    <source>
        <dbReference type="Proteomes" id="UP000637695"/>
    </source>
</evidence>
<comment type="caution">
    <text evidence="2">The sequence shown here is derived from an EMBL/GenBank/DDBJ whole genome shotgun (WGS) entry which is preliminary data.</text>
</comment>
<proteinExistence type="predicted"/>
<reference evidence="2" key="1">
    <citation type="journal article" date="2014" name="Int. J. Syst. Evol. Microbiol.">
        <title>Complete genome sequence of Corynebacterium casei LMG S-19264T (=DSM 44701T), isolated from a smear-ripened cheese.</title>
        <authorList>
            <consortium name="US DOE Joint Genome Institute (JGI-PGF)"/>
            <person name="Walter F."/>
            <person name="Albersmeier A."/>
            <person name="Kalinowski J."/>
            <person name="Ruckert C."/>
        </authorList>
    </citation>
    <scope>NUCLEOTIDE SEQUENCE</scope>
    <source>
        <strain evidence="2">JCM 18487</strain>
    </source>
</reference>
<reference evidence="2" key="2">
    <citation type="submission" date="2020-09" db="EMBL/GenBank/DDBJ databases">
        <authorList>
            <person name="Sun Q."/>
            <person name="Ohkuma M."/>
        </authorList>
    </citation>
    <scope>NUCLEOTIDE SEQUENCE</scope>
    <source>
        <strain evidence="2">JCM 18487</strain>
    </source>
</reference>
<feature type="region of interest" description="Disordered" evidence="1">
    <location>
        <begin position="26"/>
        <end position="51"/>
    </location>
</feature>
<evidence type="ECO:0000256" key="1">
    <source>
        <dbReference type="SAM" id="MobiDB-lite"/>
    </source>
</evidence>
<keyword evidence="3" id="KW-1185">Reference proteome</keyword>
<evidence type="ECO:0000313" key="2">
    <source>
        <dbReference type="EMBL" id="GGJ10312.1"/>
    </source>
</evidence>
<protein>
    <submittedName>
        <fullName evidence="2">Uncharacterized protein</fullName>
    </submittedName>
</protein>
<gene>
    <name evidence="2" type="ORF">GCM10010885_19410</name>
</gene>
<organism evidence="2 3">
    <name type="scientific">Alicyclobacillus cellulosilyticus</name>
    <dbReference type="NCBI Taxonomy" id="1003997"/>
    <lineage>
        <taxon>Bacteria</taxon>
        <taxon>Bacillati</taxon>
        <taxon>Bacillota</taxon>
        <taxon>Bacilli</taxon>
        <taxon>Bacillales</taxon>
        <taxon>Alicyclobacillaceae</taxon>
        <taxon>Alicyclobacillus</taxon>
    </lineage>
</organism>
<dbReference type="EMBL" id="BMOY01000032">
    <property type="protein sequence ID" value="GGJ10312.1"/>
    <property type="molecule type" value="Genomic_DNA"/>
</dbReference>
<dbReference type="Proteomes" id="UP000637695">
    <property type="component" value="Unassembled WGS sequence"/>
</dbReference>
<name>A0A917KFL6_9BACL</name>
<dbReference type="AlphaFoldDB" id="A0A917KFL6"/>
<sequence length="51" mass="5298">MAQTCPEAGCSDLLGSRVHGMRAEGKPLAEEGIGPRAAKGDYGLSRNAIRV</sequence>